<dbReference type="InterPro" id="IPR011060">
    <property type="entry name" value="RibuloseP-bd_barrel"/>
</dbReference>
<evidence type="ECO:0000256" key="8">
    <source>
        <dbReference type="ARBA" id="ARBA00023102"/>
    </source>
</evidence>
<dbReference type="PANTHER" id="PTHR43090">
    <property type="entry name" value="1-(5-PHOSPHORIBOSYL)-5-[(5-PHOSPHORIBOSYLAMINO)METHYLIDENEAMINO] IMIDAZOLE-4-CARBOXAMIDE ISOMERASE"/>
    <property type="match status" value="1"/>
</dbReference>
<dbReference type="AlphaFoldDB" id="A0A1W1C363"/>
<dbReference type="GO" id="GO:0000105">
    <property type="term" value="P:L-histidine biosynthetic process"/>
    <property type="evidence" value="ECO:0007669"/>
    <property type="project" value="UniProtKB-UniPathway"/>
</dbReference>
<dbReference type="FunFam" id="3.20.20.70:FF:000009">
    <property type="entry name" value="1-(5-phosphoribosyl)-5-[(5-phosphoribosylamino)methylideneamino] imidazole-4-carboxamide isomerase"/>
    <property type="match status" value="1"/>
</dbReference>
<keyword evidence="9 10" id="KW-0413">Isomerase</keyword>
<evidence type="ECO:0000256" key="3">
    <source>
        <dbReference type="ARBA" id="ARBA00005133"/>
    </source>
</evidence>
<evidence type="ECO:0000313" key="10">
    <source>
        <dbReference type="EMBL" id="SFV60278.1"/>
    </source>
</evidence>
<dbReference type="UniPathway" id="UPA00031">
    <property type="reaction ID" value="UER00009"/>
</dbReference>
<proteinExistence type="inferred from homology"/>
<dbReference type="PANTHER" id="PTHR43090:SF2">
    <property type="entry name" value="1-(5-PHOSPHORIBOSYL)-5-[(5-PHOSPHORIBOSYLAMINO)METHYLIDENEAMINO] IMIDAZOLE-4-CARBOXAMIDE ISOMERASE"/>
    <property type="match status" value="1"/>
</dbReference>
<dbReference type="NCBIfam" id="TIGR00007">
    <property type="entry name" value="1-(5-phosphoribosyl)-5-[(5-phosphoribosylamino)methylideneamino]imidazole-4-carboxamide isomerase"/>
    <property type="match status" value="1"/>
</dbReference>
<name>A0A1W1C363_9ZZZZ</name>
<gene>
    <name evidence="10" type="ORF">MNB_SM-5-911</name>
</gene>
<comment type="pathway">
    <text evidence="3">Amino-acid biosynthesis; L-histidine biosynthesis; L-histidine from 5-phospho-alpha-D-ribose 1-diphosphate: step 4/9.</text>
</comment>
<dbReference type="HAMAP" id="MF_01014">
    <property type="entry name" value="HisA"/>
    <property type="match status" value="1"/>
</dbReference>
<dbReference type="InterPro" id="IPR044524">
    <property type="entry name" value="Isoase_HisA-like"/>
</dbReference>
<reference evidence="10" key="1">
    <citation type="submission" date="2016-10" db="EMBL/GenBank/DDBJ databases">
        <authorList>
            <person name="de Groot N.N."/>
        </authorList>
    </citation>
    <scope>NUCLEOTIDE SEQUENCE</scope>
</reference>
<comment type="similarity">
    <text evidence="4">Belongs to the HisA/HisF family.</text>
</comment>
<organism evidence="10">
    <name type="scientific">hydrothermal vent metagenome</name>
    <dbReference type="NCBI Taxonomy" id="652676"/>
    <lineage>
        <taxon>unclassified sequences</taxon>
        <taxon>metagenomes</taxon>
        <taxon>ecological metagenomes</taxon>
    </lineage>
</organism>
<dbReference type="InterPro" id="IPR023016">
    <property type="entry name" value="HisA/PriA"/>
</dbReference>
<evidence type="ECO:0000256" key="6">
    <source>
        <dbReference type="ARBA" id="ARBA00022490"/>
    </source>
</evidence>
<evidence type="ECO:0000256" key="7">
    <source>
        <dbReference type="ARBA" id="ARBA00022605"/>
    </source>
</evidence>
<dbReference type="CDD" id="cd04732">
    <property type="entry name" value="HisA"/>
    <property type="match status" value="1"/>
</dbReference>
<dbReference type="Pfam" id="PF00977">
    <property type="entry name" value="His_biosynth"/>
    <property type="match status" value="1"/>
</dbReference>
<dbReference type="InterPro" id="IPR006062">
    <property type="entry name" value="His_biosynth"/>
</dbReference>
<evidence type="ECO:0000256" key="1">
    <source>
        <dbReference type="ARBA" id="ARBA00000901"/>
    </source>
</evidence>
<protein>
    <recommendedName>
        <fullName evidence="5">1-(5-phosphoribosyl)-5-[(5-phosphoribosylamino)methylideneamino]imidazole-4-carboxamideisomerase</fullName>
        <ecNumber evidence="5">5.3.1.16</ecNumber>
    </recommendedName>
</protein>
<comment type="subcellular location">
    <subcellularLocation>
        <location evidence="2">Cytoplasm</location>
    </subcellularLocation>
</comment>
<dbReference type="SUPFAM" id="SSF51366">
    <property type="entry name" value="Ribulose-phoshate binding barrel"/>
    <property type="match status" value="1"/>
</dbReference>
<dbReference type="EMBL" id="FPHH01000058">
    <property type="protein sequence ID" value="SFV60278.1"/>
    <property type="molecule type" value="Genomic_DNA"/>
</dbReference>
<comment type="catalytic activity">
    <reaction evidence="1">
        <text>1-(5-phospho-beta-D-ribosyl)-5-[(5-phospho-beta-D-ribosylamino)methylideneamino]imidazole-4-carboxamide = 5-[(5-phospho-1-deoxy-D-ribulos-1-ylimino)methylamino]-1-(5-phospho-beta-D-ribosyl)imidazole-4-carboxamide</text>
        <dbReference type="Rhea" id="RHEA:15469"/>
        <dbReference type="ChEBI" id="CHEBI:58435"/>
        <dbReference type="ChEBI" id="CHEBI:58525"/>
        <dbReference type="EC" id="5.3.1.16"/>
    </reaction>
</comment>
<evidence type="ECO:0000256" key="4">
    <source>
        <dbReference type="ARBA" id="ARBA00009667"/>
    </source>
</evidence>
<sequence>MTLYPAIDLKDGKAVRLTKGLMESAKIYSNEPYELVKKFEAMGAEWVHLVDLNGAFAGEPKNLEQIVKIRENCNVKLELGGGIRDEVTIQKMLEIGIDRIILGSIAVKDPQFVKDMAAKYPIAVGIDAIDGFVAVEGWGEVSSMKATELAKEFANAGVEAIICTDVGKDGTLSGVNVPFTLDIARASGVSTIASGGVKDEEDIKALIATHEVDGVIIGKAYYEGRLDLEKMFKLLA</sequence>
<dbReference type="EC" id="5.3.1.16" evidence="5"/>
<dbReference type="GO" id="GO:0000162">
    <property type="term" value="P:L-tryptophan biosynthetic process"/>
    <property type="evidence" value="ECO:0007669"/>
    <property type="project" value="TreeGrafter"/>
</dbReference>
<accession>A0A1W1C363</accession>
<keyword evidence="8" id="KW-0368">Histidine biosynthesis</keyword>
<dbReference type="GO" id="GO:0003949">
    <property type="term" value="F:1-(5-phosphoribosyl)-5-[(5-phosphoribosylamino)methylideneamino]imidazole-4-carboxamide isomerase activity"/>
    <property type="evidence" value="ECO:0007669"/>
    <property type="project" value="UniProtKB-EC"/>
</dbReference>
<keyword evidence="6" id="KW-0963">Cytoplasm</keyword>
<evidence type="ECO:0000256" key="5">
    <source>
        <dbReference type="ARBA" id="ARBA00012550"/>
    </source>
</evidence>
<dbReference type="InterPro" id="IPR006063">
    <property type="entry name" value="HisA_bact_arch"/>
</dbReference>
<evidence type="ECO:0000256" key="2">
    <source>
        <dbReference type="ARBA" id="ARBA00004496"/>
    </source>
</evidence>
<dbReference type="Gene3D" id="3.20.20.70">
    <property type="entry name" value="Aldolase class I"/>
    <property type="match status" value="1"/>
</dbReference>
<keyword evidence="7" id="KW-0028">Amino-acid biosynthesis</keyword>
<evidence type="ECO:0000256" key="9">
    <source>
        <dbReference type="ARBA" id="ARBA00023235"/>
    </source>
</evidence>
<dbReference type="InterPro" id="IPR013785">
    <property type="entry name" value="Aldolase_TIM"/>
</dbReference>
<dbReference type="GO" id="GO:0005737">
    <property type="term" value="C:cytoplasm"/>
    <property type="evidence" value="ECO:0007669"/>
    <property type="project" value="UniProtKB-SubCell"/>
</dbReference>